<name>A0A1P8K8Z9_9BURK</name>
<comment type="catalytic activity">
    <reaction evidence="9">
        <text>3',3'-c-di-GMP + H2O = 5'-phosphoguanylyl(3'-&gt;5')guanosine + H(+)</text>
        <dbReference type="Rhea" id="RHEA:24902"/>
        <dbReference type="ChEBI" id="CHEBI:15377"/>
        <dbReference type="ChEBI" id="CHEBI:15378"/>
        <dbReference type="ChEBI" id="CHEBI:58754"/>
        <dbReference type="ChEBI" id="CHEBI:58805"/>
        <dbReference type="EC" id="3.1.4.52"/>
    </reaction>
</comment>
<organism evidence="12 13">
    <name type="scientific">Rhodoferax saidenbachensis</name>
    <dbReference type="NCBI Taxonomy" id="1484693"/>
    <lineage>
        <taxon>Bacteria</taxon>
        <taxon>Pseudomonadati</taxon>
        <taxon>Pseudomonadota</taxon>
        <taxon>Betaproteobacteria</taxon>
        <taxon>Burkholderiales</taxon>
        <taxon>Comamonadaceae</taxon>
        <taxon>Rhodoferax</taxon>
    </lineage>
</organism>
<evidence type="ECO:0000256" key="5">
    <source>
        <dbReference type="ARBA" id="ARBA00022692"/>
    </source>
</evidence>
<evidence type="ECO:0000256" key="7">
    <source>
        <dbReference type="ARBA" id="ARBA00022989"/>
    </source>
</evidence>
<dbReference type="SUPFAM" id="SSF141868">
    <property type="entry name" value="EAL domain-like"/>
    <property type="match status" value="1"/>
</dbReference>
<keyword evidence="4" id="KW-0973">c-di-GMP</keyword>
<dbReference type="AlphaFoldDB" id="A0A1P8K8Z9"/>
<dbReference type="InterPro" id="IPR001633">
    <property type="entry name" value="EAL_dom"/>
</dbReference>
<feature type="transmembrane region" description="Helical" evidence="10">
    <location>
        <begin position="15"/>
        <end position="37"/>
    </location>
</feature>
<dbReference type="Gene3D" id="3.20.20.450">
    <property type="entry name" value="EAL domain"/>
    <property type="match status" value="1"/>
</dbReference>
<evidence type="ECO:0000313" key="12">
    <source>
        <dbReference type="EMBL" id="APW42476.1"/>
    </source>
</evidence>
<dbReference type="Pfam" id="PF00563">
    <property type="entry name" value="EAL"/>
    <property type="match status" value="1"/>
</dbReference>
<dbReference type="EC" id="3.1.4.52" evidence="2"/>
<dbReference type="SMART" id="SM00052">
    <property type="entry name" value="EAL"/>
    <property type="match status" value="1"/>
</dbReference>
<evidence type="ECO:0000256" key="1">
    <source>
        <dbReference type="ARBA" id="ARBA00004651"/>
    </source>
</evidence>
<dbReference type="KEGG" id="rsb:RS694_07970"/>
<evidence type="ECO:0000256" key="2">
    <source>
        <dbReference type="ARBA" id="ARBA00012282"/>
    </source>
</evidence>
<gene>
    <name evidence="12" type="ORF">RS694_07970</name>
</gene>
<keyword evidence="13" id="KW-1185">Reference proteome</keyword>
<dbReference type="Proteomes" id="UP000186110">
    <property type="component" value="Chromosome"/>
</dbReference>
<proteinExistence type="predicted"/>
<evidence type="ECO:0000256" key="4">
    <source>
        <dbReference type="ARBA" id="ARBA00022636"/>
    </source>
</evidence>
<comment type="subcellular location">
    <subcellularLocation>
        <location evidence="1">Cell membrane</location>
        <topology evidence="1">Multi-pass membrane protein</topology>
    </subcellularLocation>
</comment>
<dbReference type="PANTHER" id="PTHR33121:SF70">
    <property type="entry name" value="SIGNALING PROTEIN YKOW"/>
    <property type="match status" value="1"/>
</dbReference>
<evidence type="ECO:0000313" key="13">
    <source>
        <dbReference type="Proteomes" id="UP000186110"/>
    </source>
</evidence>
<evidence type="ECO:0000256" key="9">
    <source>
        <dbReference type="ARBA" id="ARBA00034290"/>
    </source>
</evidence>
<reference evidence="12 13" key="1">
    <citation type="submission" date="2017-01" db="EMBL/GenBank/DDBJ databases">
        <authorList>
            <person name="Mah S.A."/>
            <person name="Swanson W.J."/>
            <person name="Moy G.W."/>
            <person name="Vacquier V.D."/>
        </authorList>
    </citation>
    <scope>NUCLEOTIDE SEQUENCE [LARGE SCALE GENOMIC DNA]</scope>
    <source>
        <strain evidence="12 13">DSM 22694</strain>
    </source>
</reference>
<protein>
    <recommendedName>
        <fullName evidence="2">cyclic-guanylate-specific phosphodiesterase</fullName>
        <ecNumber evidence="2">3.1.4.52</ecNumber>
    </recommendedName>
</protein>
<dbReference type="STRING" id="1484693.RS694_07970"/>
<evidence type="ECO:0000256" key="10">
    <source>
        <dbReference type="SAM" id="Phobius"/>
    </source>
</evidence>
<feature type="transmembrane region" description="Helical" evidence="10">
    <location>
        <begin position="256"/>
        <end position="275"/>
    </location>
</feature>
<dbReference type="InterPro" id="IPR050706">
    <property type="entry name" value="Cyclic-di-GMP_PDE-like"/>
</dbReference>
<evidence type="ECO:0000259" key="11">
    <source>
        <dbReference type="PROSITE" id="PS50883"/>
    </source>
</evidence>
<dbReference type="CDD" id="cd01948">
    <property type="entry name" value="EAL"/>
    <property type="match status" value="1"/>
</dbReference>
<dbReference type="InterPro" id="IPR035919">
    <property type="entry name" value="EAL_sf"/>
</dbReference>
<sequence>MTKPPKDRARTFARLYALLVGVLAVIVSAALFTLYVAENYLQKMREVQLTMATTTQVVAAETIDLLLRLNKTYTPECFEQNLRALRMEAFGTAYQSDIGIFDEKGRLLCSSLLGVLPVPFEATPPDTVHEYQGHKVEINNQVSVVIGGGRYKTTVVRIGRFNAVVNPRILGTLFPQDQDVIRFVLPEGGSFPIYANPALSTRWINLLSTKEMQEESMHYFSWTYMAFIASEKVTETRFVIQKVTPLGEFLRMHVAILTKLMLLSLILGCVVYFLIKPTFQRWNDLEHRIEALLTIEHVVCMYQPIVDLRTNAIVGCEVLMRLHDKGGVVIYPDQVLPIIIARNLTWRLDQTVVRKAIHELFNGLPPCQGFKVAFNLFPKDIRYAEIRDLIESELPKSGRHNFQFNLEVIEQAYQSSLFTEIAQLKEAGYQISVDDFGTGFSNLGSIKSLSPNFLKIDKSFVFDMEDSTIRSSLIPEIIGIARAVGAAVIAEGIENDAQRQMLLKLGVEFGQGYFFAKPMSVGELHDLMKAAENTYA</sequence>
<dbReference type="PROSITE" id="PS50883">
    <property type="entry name" value="EAL"/>
    <property type="match status" value="1"/>
</dbReference>
<dbReference type="Pfam" id="PF12792">
    <property type="entry name" value="CSS-motif"/>
    <property type="match status" value="1"/>
</dbReference>
<keyword evidence="7 10" id="KW-1133">Transmembrane helix</keyword>
<feature type="domain" description="EAL" evidence="11">
    <location>
        <begin position="282"/>
        <end position="532"/>
    </location>
</feature>
<dbReference type="GO" id="GO:0071111">
    <property type="term" value="F:cyclic-guanylate-specific phosphodiesterase activity"/>
    <property type="evidence" value="ECO:0007669"/>
    <property type="project" value="UniProtKB-EC"/>
</dbReference>
<keyword evidence="3" id="KW-1003">Cell membrane</keyword>
<dbReference type="EMBL" id="CP019239">
    <property type="protein sequence ID" value="APW42476.1"/>
    <property type="molecule type" value="Genomic_DNA"/>
</dbReference>
<evidence type="ECO:0000256" key="6">
    <source>
        <dbReference type="ARBA" id="ARBA00022801"/>
    </source>
</evidence>
<keyword evidence="8 10" id="KW-0472">Membrane</keyword>
<dbReference type="InterPro" id="IPR024744">
    <property type="entry name" value="CSS-motif_dom"/>
</dbReference>
<evidence type="ECO:0000256" key="8">
    <source>
        <dbReference type="ARBA" id="ARBA00023136"/>
    </source>
</evidence>
<keyword evidence="5 10" id="KW-0812">Transmembrane</keyword>
<evidence type="ECO:0000256" key="3">
    <source>
        <dbReference type="ARBA" id="ARBA00022475"/>
    </source>
</evidence>
<accession>A0A1P8K8Z9</accession>
<keyword evidence="6" id="KW-0378">Hydrolase</keyword>
<dbReference type="GO" id="GO:0005886">
    <property type="term" value="C:plasma membrane"/>
    <property type="evidence" value="ECO:0007669"/>
    <property type="project" value="UniProtKB-SubCell"/>
</dbReference>
<dbReference type="PANTHER" id="PTHR33121">
    <property type="entry name" value="CYCLIC DI-GMP PHOSPHODIESTERASE PDEF"/>
    <property type="match status" value="1"/>
</dbReference>
<dbReference type="RefSeq" id="WP_051391998.1">
    <property type="nucleotide sequence ID" value="NZ_CP019239.1"/>
</dbReference>